<accession>A0A3L8NYM8</accession>
<name>A0A3L8NYM8_9ACTN</name>
<keyword evidence="2" id="KW-0812">Transmembrane</keyword>
<dbReference type="Gene3D" id="3.40.50.300">
    <property type="entry name" value="P-loop containing nucleotide triphosphate hydrolases"/>
    <property type="match status" value="1"/>
</dbReference>
<dbReference type="AlphaFoldDB" id="A0A3L8NYM8"/>
<evidence type="ECO:0000313" key="3">
    <source>
        <dbReference type="EMBL" id="RLV47673.1"/>
    </source>
</evidence>
<proteinExistence type="predicted"/>
<keyword evidence="2" id="KW-1133">Transmembrane helix</keyword>
<organism evidence="3 4">
    <name type="scientific">Nocardioides mangrovicus</name>
    <dbReference type="NCBI Taxonomy" id="2478913"/>
    <lineage>
        <taxon>Bacteria</taxon>
        <taxon>Bacillati</taxon>
        <taxon>Actinomycetota</taxon>
        <taxon>Actinomycetes</taxon>
        <taxon>Propionibacteriales</taxon>
        <taxon>Nocardioidaceae</taxon>
        <taxon>Nocardioides</taxon>
    </lineage>
</organism>
<dbReference type="PANTHER" id="PTHR32309:SF13">
    <property type="entry name" value="FERRIC ENTEROBACTIN TRANSPORT PROTEIN FEPE"/>
    <property type="match status" value="1"/>
</dbReference>
<gene>
    <name evidence="3" type="ORF">D9V37_16055</name>
</gene>
<feature type="region of interest" description="Disordered" evidence="1">
    <location>
        <begin position="471"/>
        <end position="501"/>
    </location>
</feature>
<dbReference type="EMBL" id="RDBE01000010">
    <property type="protein sequence ID" value="RLV47673.1"/>
    <property type="molecule type" value="Genomic_DNA"/>
</dbReference>
<feature type="transmembrane region" description="Helical" evidence="2">
    <location>
        <begin position="137"/>
        <end position="156"/>
    </location>
</feature>
<dbReference type="RefSeq" id="WP_121807179.1">
    <property type="nucleotide sequence ID" value="NZ_RDBE01000010.1"/>
</dbReference>
<feature type="region of interest" description="Disordered" evidence="1">
    <location>
        <begin position="416"/>
        <end position="439"/>
    </location>
</feature>
<comment type="caution">
    <text evidence="3">The sequence shown here is derived from an EMBL/GenBank/DDBJ whole genome shotgun (WGS) entry which is preliminary data.</text>
</comment>
<keyword evidence="4" id="KW-1185">Reference proteome</keyword>
<protein>
    <submittedName>
        <fullName evidence="3">Uncharacterized protein</fullName>
    </submittedName>
</protein>
<dbReference type="GO" id="GO:0004713">
    <property type="term" value="F:protein tyrosine kinase activity"/>
    <property type="evidence" value="ECO:0007669"/>
    <property type="project" value="TreeGrafter"/>
</dbReference>
<dbReference type="Proteomes" id="UP000281708">
    <property type="component" value="Unassembled WGS sequence"/>
</dbReference>
<keyword evidence="2" id="KW-0472">Membrane</keyword>
<dbReference type="GO" id="GO:0005886">
    <property type="term" value="C:plasma membrane"/>
    <property type="evidence" value="ECO:0007669"/>
    <property type="project" value="TreeGrafter"/>
</dbReference>
<dbReference type="InterPro" id="IPR050445">
    <property type="entry name" value="Bact_polysacc_biosynth/exp"/>
</dbReference>
<evidence type="ECO:0000256" key="1">
    <source>
        <dbReference type="SAM" id="MobiDB-lite"/>
    </source>
</evidence>
<dbReference type="PANTHER" id="PTHR32309">
    <property type="entry name" value="TYROSINE-PROTEIN KINASE"/>
    <property type="match status" value="1"/>
</dbReference>
<evidence type="ECO:0000256" key="2">
    <source>
        <dbReference type="SAM" id="Phobius"/>
    </source>
</evidence>
<sequence length="501" mass="52455">MSRRLRATLTVTTAVVVGLLVATLATLLAGRAWTARGEVYFAPSATLDASAHARVASYAQLVDGADGVRARVLPDSLLVRLTATSASAASAASELRSAASRLQQRAASLEPRQRGLTSTVVATGTPSRPDAPWARNLLIGLIAGLLVGLGLALALLRRPRRLRTRTDVEAALPVWVADRVPVAGQVSALVQLADPEDRYVRLAADWRYLDVDTADSALVLAPAHPSHDATEVAVRLAARLAAAGDDVVLVDAAFTRPEVAGLLGLDTGHHTGPGLVAVLAGEGTADDALVHHGPTGLAVLPTGGSAPDPASLASSRAMLRLLDELRRDHGTVLVVADALDVSDSAAHLAAGADGLLVVLRERTGTDRELLRRTETLEARGVRLRGVMLTRLAPAHGIERPVAAEPAGGLVFPRVEEEPAEPAPAVPRIPQQRAPEAVPEALPEALPDALPADLPADLPEEVDESLSLFDDFLRGDEPAPAANWAVEDDETPSMWRPRGSAR</sequence>
<reference evidence="3 4" key="1">
    <citation type="submission" date="2018-10" db="EMBL/GenBank/DDBJ databases">
        <title>Marmoricola sp. 4Q3S-7 whole genome shotgun sequence.</title>
        <authorList>
            <person name="Li F."/>
        </authorList>
    </citation>
    <scope>NUCLEOTIDE SEQUENCE [LARGE SCALE GENOMIC DNA]</scope>
    <source>
        <strain evidence="3 4">4Q3S-7</strain>
    </source>
</reference>
<dbReference type="InterPro" id="IPR027417">
    <property type="entry name" value="P-loop_NTPase"/>
</dbReference>
<evidence type="ECO:0000313" key="4">
    <source>
        <dbReference type="Proteomes" id="UP000281708"/>
    </source>
</evidence>
<dbReference type="SUPFAM" id="SSF52540">
    <property type="entry name" value="P-loop containing nucleoside triphosphate hydrolases"/>
    <property type="match status" value="1"/>
</dbReference>